<evidence type="ECO:0000256" key="10">
    <source>
        <dbReference type="ARBA" id="ARBA00023125"/>
    </source>
</evidence>
<comment type="similarity">
    <text evidence="15">Belongs to the helicase family. UvrD subfamily.</text>
</comment>
<evidence type="ECO:0000256" key="1">
    <source>
        <dbReference type="ARBA" id="ARBA00022722"/>
    </source>
</evidence>
<dbReference type="InterPro" id="IPR027417">
    <property type="entry name" value="P-loop_NTPase"/>
</dbReference>
<dbReference type="Gene3D" id="3.40.50.300">
    <property type="entry name" value="P-loop containing nucleotide triphosphate hydrolases"/>
    <property type="match status" value="2"/>
</dbReference>
<dbReference type="GO" id="GO:0043138">
    <property type="term" value="F:3'-5' DNA helicase activity"/>
    <property type="evidence" value="ECO:0007669"/>
    <property type="project" value="UniProtKB-UniRule"/>
</dbReference>
<keyword evidence="7 15" id="KW-0269">Exonuclease</keyword>
<feature type="domain" description="UvrD-like helicase ATP-binding" evidence="17">
    <location>
        <begin position="1"/>
        <end position="455"/>
    </location>
</feature>
<evidence type="ECO:0000313" key="19">
    <source>
        <dbReference type="EMBL" id="KPH65022.1"/>
    </source>
</evidence>
<dbReference type="EC" id="5.6.2.4" evidence="15"/>
<dbReference type="GO" id="GO:0009338">
    <property type="term" value="C:exodeoxyribonuclease V complex"/>
    <property type="evidence" value="ECO:0007669"/>
    <property type="project" value="TreeGrafter"/>
</dbReference>
<evidence type="ECO:0000256" key="2">
    <source>
        <dbReference type="ARBA" id="ARBA00022723"/>
    </source>
</evidence>
<keyword evidence="5 15" id="KW-0378">Hydrolase</keyword>
<dbReference type="GO" id="GO:0005829">
    <property type="term" value="C:cytosol"/>
    <property type="evidence" value="ECO:0007669"/>
    <property type="project" value="TreeGrafter"/>
</dbReference>
<dbReference type="STRING" id="187330.AMS58_09360"/>
<sequence>MQALNPLTMPLAGQSLIEASAGTGKTYTITGLYLRYLLGMQIADDPQSALNTPLSVEQILVVTFTDAATQEIKDRVRSRIIAARDALLGQHTDDMLINGVIAVIDDKHRAFDLLDAAAKSMDEAAIFTIHGFCQRMLKQHAFESGVAFNLEFILDERDILLETIKDFWRAFVYPLNKEKTDAILDIFAAPESLFSQVASLLNKGNAQITPQIKLDDVWQAREHYLAKVPSFKKACLESEFINAVKSSGLSGSKTPARKGSLAALEAFCIGDDEFFEFGTSKYSFEVWSTDNLSDVSNYKKNQPLFSHPLLIQFDQLAALNNTINSGLAIAIVQHAASWVKKAIVKRKQEQSVITPDDLLTNLHGALNTEQGDVLAQKIAQLFPVAMIDEFQDTDPIQYGIFSHIYAQENTTFAMIGDPKQAIYGFRGADIFTYIGAKHAVDAHQQFTLGTNYRSSHDVVESVNRLFSKYDNSFIYNDAIPFNRVDAQGKKAEKSFLIDGQPATAFEFSVFVDTAADEKNKPTNKGVGQHHLAAHFANKIVLLLTQAQEGRACIGKTPITAADICILVRDRVEAQIMKKALSDAKIASVYLSRESVFSQELSHHLLNFLSALHGQYDESLLRGVLAGPLFCLSYNDIYALADDEAQWQEHLNFFAQLSLIWHKQGAMAMLERLLTHNQLSAKWQGLGYNVERWLTDFRHLGEILQQKQIELEGTLRLLRWFAQKVSQQDGEAVQVRLESDANLVKIVTMHASKGLEYPLVFMPFASGYRETKDALYHKDGQLIYDLSKNDDALQEAEKERLAEDLRLLYVALTRAIHYCAIGMYNLGQGQSSRLAIQSSSLGHVLFAGLDITSSLVWRTHLNEFCEQNSAMHYAQFTSEELQTQGTLTLLSSELEGQTLEVNHVRATIERDWRATSFSALSFKKHSDHIAPGRSDEDHETDDFASQLLDAQTEIQSPYSFPKGAKPGSCLHEIFEQIDFTSPEQHPLNDEQDLAQVVARNLDKYHISEQWQHTTEQWILNALNCPLNNTGLSLSTLSPNQCLVEMEFNLPLSSLSAKSLNEVLIKHFGFTQSRLDFYHVKGLLKGFVDLIFCHNEQYYILDYKSNYLGSEPSDYEQDSLEQAMSSHQYHLQYLIYTVALHRLLKQRIANYSIETHLGGVYYTFLRGMSDGKGVYFKKLTTEQVLILDGLFTQGTLQANVNNQVASEGEQL</sequence>
<comment type="catalytic activity">
    <reaction evidence="13 15">
        <text>Couples ATP hydrolysis with the unwinding of duplex DNA by translocating in the 3'-5' direction.</text>
        <dbReference type="EC" id="5.6.2.4"/>
    </reaction>
</comment>
<dbReference type="OrthoDB" id="9810135at2"/>
<comment type="catalytic activity">
    <reaction evidence="14 15">
        <text>ATP + H2O = ADP + phosphate + H(+)</text>
        <dbReference type="Rhea" id="RHEA:13065"/>
        <dbReference type="ChEBI" id="CHEBI:15377"/>
        <dbReference type="ChEBI" id="CHEBI:15378"/>
        <dbReference type="ChEBI" id="CHEBI:30616"/>
        <dbReference type="ChEBI" id="CHEBI:43474"/>
        <dbReference type="ChEBI" id="CHEBI:456216"/>
        <dbReference type="EC" id="5.6.2.4"/>
    </reaction>
</comment>
<dbReference type="GO" id="GO:0016887">
    <property type="term" value="F:ATP hydrolysis activity"/>
    <property type="evidence" value="ECO:0007669"/>
    <property type="project" value="RHEA"/>
</dbReference>
<evidence type="ECO:0000259" key="18">
    <source>
        <dbReference type="PROSITE" id="PS51217"/>
    </source>
</evidence>
<comment type="catalytic activity">
    <reaction evidence="15">
        <text>Exonucleolytic cleavage (in the presence of ATP) in either 5'- to 3'- or 3'- to 5'-direction to yield 5'-phosphooligonucleotides.</text>
        <dbReference type="EC" id="3.1.11.5"/>
    </reaction>
</comment>
<dbReference type="GO" id="GO:0000287">
    <property type="term" value="F:magnesium ion binding"/>
    <property type="evidence" value="ECO:0007669"/>
    <property type="project" value="UniProtKB-UniRule"/>
</dbReference>
<evidence type="ECO:0000256" key="5">
    <source>
        <dbReference type="ARBA" id="ARBA00022801"/>
    </source>
</evidence>
<feature type="region of interest" description="Nuclease activity, interacts with RecD and RecA" evidence="15">
    <location>
        <begin position="910"/>
        <end position="1209"/>
    </location>
</feature>
<dbReference type="GO" id="GO:0005524">
    <property type="term" value="F:ATP binding"/>
    <property type="evidence" value="ECO:0007669"/>
    <property type="project" value="UniProtKB-UniRule"/>
</dbReference>
<dbReference type="InterPro" id="IPR011604">
    <property type="entry name" value="PDDEXK-like_dom_sf"/>
</dbReference>
<dbReference type="NCBIfam" id="TIGR00609">
    <property type="entry name" value="recB"/>
    <property type="match status" value="1"/>
</dbReference>
<dbReference type="Pfam" id="PF13361">
    <property type="entry name" value="UvrD_C"/>
    <property type="match status" value="1"/>
</dbReference>
<keyword evidence="11 15" id="KW-0234">DNA repair</keyword>
<dbReference type="GO" id="GO:0008854">
    <property type="term" value="F:exodeoxyribonuclease V activity"/>
    <property type="evidence" value="ECO:0007669"/>
    <property type="project" value="UniProtKB-EC"/>
</dbReference>
<comment type="subunit">
    <text evidence="15">Heterotrimer of RecB, RecC and RecD. All subunits contribute to DNA-binding. Interacts with RecA.</text>
</comment>
<dbReference type="EMBL" id="LHPH01000003">
    <property type="protein sequence ID" value="KPH65022.1"/>
    <property type="molecule type" value="Genomic_DNA"/>
</dbReference>
<evidence type="ECO:0000313" key="20">
    <source>
        <dbReference type="Proteomes" id="UP000037848"/>
    </source>
</evidence>
<keyword evidence="2 15" id="KW-0479">Metal-binding</keyword>
<dbReference type="PATRIC" id="fig|187330.3.peg.1892"/>
<dbReference type="GO" id="GO:0000724">
    <property type="term" value="P:double-strand break repair via homologous recombination"/>
    <property type="evidence" value="ECO:0007669"/>
    <property type="project" value="UniProtKB-UniRule"/>
</dbReference>
<keyword evidence="20" id="KW-1185">Reference proteome</keyword>
<reference evidence="19 20" key="1">
    <citation type="submission" date="2015-08" db="EMBL/GenBank/DDBJ databases">
        <title>Draft Genome Sequence of Pseudoalteromonas porphyrae UCD-SED14.</title>
        <authorList>
            <person name="Coil D.A."/>
            <person name="Jospin G."/>
            <person name="Lee R.D."/>
            <person name="Eisen J.A."/>
        </authorList>
    </citation>
    <scope>NUCLEOTIDE SEQUENCE [LARGE SCALE GENOMIC DNA]</scope>
    <source>
        <strain evidence="19 20">UCD-SED14</strain>
    </source>
</reference>
<accession>A0A0N1MWB7</accession>
<evidence type="ECO:0000256" key="7">
    <source>
        <dbReference type="ARBA" id="ARBA00022839"/>
    </source>
</evidence>
<dbReference type="PANTHER" id="PTHR11070">
    <property type="entry name" value="UVRD / RECB / PCRA DNA HELICASE FAMILY MEMBER"/>
    <property type="match status" value="1"/>
</dbReference>
<dbReference type="Gene3D" id="3.90.320.10">
    <property type="match status" value="1"/>
</dbReference>
<gene>
    <name evidence="15" type="primary">recB</name>
    <name evidence="19" type="ORF">ADS77_04235</name>
</gene>
<comment type="function">
    <text evidence="15">A helicase/nuclease that prepares dsDNA breaks (DSB) for recombinational DNA repair. Binds to DSBs and unwinds DNA via a highly rapid and processive ATP-dependent bidirectional helicase activity. Unwinds dsDNA until it encounters a Chi (crossover hotspot instigator) sequence from the 3' direction. Cuts ssDNA a few nucleotides 3' to the Chi site. The properties and activities of the enzyme are changed at Chi. The Chi-altered holoenzyme produces a long 3'-ssDNA overhang and facilitates RecA-binding to the ssDNA for homologous DNA recombination and repair. Holoenzyme degrades any linearized DNA that is unable to undergo homologous recombination. In the holoenzyme this subunit contributes ATPase, 3'-5' helicase, exonuclease activity and loads RecA onto ssDNA.</text>
</comment>
<dbReference type="AlphaFoldDB" id="A0A0N1MWB7"/>
<dbReference type="PROSITE" id="PS51198">
    <property type="entry name" value="UVRD_HELICASE_ATP_BIND"/>
    <property type="match status" value="1"/>
</dbReference>
<dbReference type="InterPro" id="IPR038726">
    <property type="entry name" value="PDDEXK_AddAB-type"/>
</dbReference>
<dbReference type="InterPro" id="IPR004586">
    <property type="entry name" value="RecB"/>
</dbReference>
<feature type="binding site" evidence="15">
    <location>
        <position position="970"/>
    </location>
    <ligand>
        <name>Mg(2+)</name>
        <dbReference type="ChEBI" id="CHEBI:18420"/>
    </ligand>
</feature>
<feature type="binding site" evidence="15">
    <location>
        <position position="1100"/>
    </location>
    <ligand>
        <name>Mg(2+)</name>
        <dbReference type="ChEBI" id="CHEBI:18420"/>
    </ligand>
</feature>
<dbReference type="Pfam" id="PF12705">
    <property type="entry name" value="PDDEXK_1"/>
    <property type="match status" value="1"/>
</dbReference>
<evidence type="ECO:0000256" key="3">
    <source>
        <dbReference type="ARBA" id="ARBA00022741"/>
    </source>
</evidence>
<feature type="region of interest" description="DNA-binding and helicase activity, interacts with RecC" evidence="15">
    <location>
        <begin position="1"/>
        <end position="874"/>
    </location>
</feature>
<feature type="domain" description="UvrD-like helicase C-terminal" evidence="18">
    <location>
        <begin position="499"/>
        <end position="753"/>
    </location>
</feature>
<evidence type="ECO:0000259" key="17">
    <source>
        <dbReference type="PROSITE" id="PS51198"/>
    </source>
</evidence>
<keyword evidence="1 15" id="KW-0540">Nuclease</keyword>
<dbReference type="RefSeq" id="WP_054453098.1">
    <property type="nucleotide sequence ID" value="NZ_LHPH01000003.1"/>
</dbReference>
<evidence type="ECO:0000256" key="11">
    <source>
        <dbReference type="ARBA" id="ARBA00023204"/>
    </source>
</evidence>
<comment type="cofactor">
    <cofactor evidence="15">
        <name>Mg(2+)</name>
        <dbReference type="ChEBI" id="CHEBI:18420"/>
    </cofactor>
    <text evidence="15">Binds 1 Mg(2+) ion per subunit.</text>
</comment>
<comment type="domain">
    <text evidence="15">The N-terminal DNA-binding domain is a ssDNA-dependent ATPase and has ATP-dependent 3'-5' helicase function. This domain interacts with RecC.</text>
</comment>
<keyword evidence="9 15" id="KW-0460">Magnesium</keyword>
<keyword evidence="12 15" id="KW-0413">Isomerase</keyword>
<dbReference type="Proteomes" id="UP000037848">
    <property type="component" value="Unassembled WGS sequence"/>
</dbReference>
<dbReference type="CDD" id="cd22352">
    <property type="entry name" value="RecB_C-like"/>
    <property type="match status" value="1"/>
</dbReference>
<evidence type="ECO:0000256" key="6">
    <source>
        <dbReference type="ARBA" id="ARBA00022806"/>
    </source>
</evidence>
<keyword evidence="6 15" id="KW-0347">Helicase</keyword>
<feature type="active site" description="For nuclease activity" evidence="15">
    <location>
        <position position="1100"/>
    </location>
</feature>
<evidence type="ECO:0000256" key="16">
    <source>
        <dbReference type="PROSITE-ProRule" id="PRU00560"/>
    </source>
</evidence>
<evidence type="ECO:0000256" key="8">
    <source>
        <dbReference type="ARBA" id="ARBA00022840"/>
    </source>
</evidence>
<dbReference type="InterPro" id="IPR014017">
    <property type="entry name" value="DNA_helicase_UvrD-like_C"/>
</dbReference>
<keyword evidence="8 15" id="KW-0067">ATP-binding</keyword>
<proteinExistence type="inferred from homology"/>
<evidence type="ECO:0000256" key="9">
    <source>
        <dbReference type="ARBA" id="ARBA00022842"/>
    </source>
</evidence>
<evidence type="ECO:0000256" key="15">
    <source>
        <dbReference type="HAMAP-Rule" id="MF_01485"/>
    </source>
</evidence>
<dbReference type="InterPro" id="IPR000212">
    <property type="entry name" value="DNA_helicase_UvrD/REP"/>
</dbReference>
<comment type="miscellaneous">
    <text evidence="15">In the RecBCD complex, RecB has a slow 3'-5' helicase, an exonuclease activity and loads RecA onto ssDNA, RecD has a fast 5'-3' helicase activity, while RecC stimulates the ATPase and processivity of the RecB helicase and contributes to recognition of the Chi site.</text>
</comment>
<evidence type="ECO:0000256" key="4">
    <source>
        <dbReference type="ARBA" id="ARBA00022763"/>
    </source>
</evidence>
<dbReference type="Gene3D" id="1.10.3170.10">
    <property type="entry name" value="Recbcd, chain B, domain 2"/>
    <property type="match status" value="1"/>
</dbReference>
<dbReference type="Pfam" id="PF00580">
    <property type="entry name" value="UvrD-helicase"/>
    <property type="match status" value="1"/>
</dbReference>
<dbReference type="HAMAP" id="MF_01485">
    <property type="entry name" value="RecB"/>
    <property type="match status" value="1"/>
</dbReference>
<dbReference type="EC" id="3.1.11.5" evidence="15"/>
<dbReference type="SUPFAM" id="SSF52980">
    <property type="entry name" value="Restriction endonuclease-like"/>
    <property type="match status" value="1"/>
</dbReference>
<keyword evidence="4 15" id="KW-0227">DNA damage</keyword>
<evidence type="ECO:0000256" key="13">
    <source>
        <dbReference type="ARBA" id="ARBA00034617"/>
    </source>
</evidence>
<protein>
    <recommendedName>
        <fullName evidence="15">RecBCD enzyme subunit RecB</fullName>
        <ecNumber evidence="15">3.1.11.5</ecNumber>
        <ecNumber evidence="15">5.6.2.4</ecNumber>
    </recommendedName>
    <alternativeName>
        <fullName evidence="15">DNA 3'-5' helicase subunit RecB</fullName>
    </alternativeName>
    <alternativeName>
        <fullName evidence="15">Exonuclease V subunit RecB</fullName>
        <shortName evidence="15">ExoV subunit RecB</shortName>
    </alternativeName>
    <alternativeName>
        <fullName evidence="15">Helicase/nuclease RecBCD subunit RecB</fullName>
    </alternativeName>
</protein>
<comment type="caution">
    <text evidence="19">The sequence shown here is derived from an EMBL/GenBank/DDBJ whole genome shotgun (WGS) entry which is preliminary data.</text>
</comment>
<dbReference type="SUPFAM" id="SSF52540">
    <property type="entry name" value="P-loop containing nucleoside triphosphate hydrolases"/>
    <property type="match status" value="1"/>
</dbReference>
<dbReference type="InterPro" id="IPR011335">
    <property type="entry name" value="Restrct_endonuc-II-like"/>
</dbReference>
<dbReference type="GO" id="GO:0003677">
    <property type="term" value="F:DNA binding"/>
    <property type="evidence" value="ECO:0007669"/>
    <property type="project" value="UniProtKB-UniRule"/>
</dbReference>
<dbReference type="Gene3D" id="1.10.486.10">
    <property type="entry name" value="PCRA, domain 4"/>
    <property type="match status" value="1"/>
</dbReference>
<dbReference type="PANTHER" id="PTHR11070:SF23">
    <property type="entry name" value="RECBCD ENZYME SUBUNIT RECB"/>
    <property type="match status" value="1"/>
</dbReference>
<dbReference type="PROSITE" id="PS51217">
    <property type="entry name" value="UVRD_HELICASE_CTER"/>
    <property type="match status" value="1"/>
</dbReference>
<dbReference type="InterPro" id="IPR014016">
    <property type="entry name" value="UvrD-like_ATP-bd"/>
</dbReference>
<feature type="binding site" evidence="16">
    <location>
        <begin position="19"/>
        <end position="26"/>
    </location>
    <ligand>
        <name>ATP</name>
        <dbReference type="ChEBI" id="CHEBI:30616"/>
    </ligand>
</feature>
<evidence type="ECO:0000256" key="14">
    <source>
        <dbReference type="ARBA" id="ARBA00048988"/>
    </source>
</evidence>
<evidence type="ECO:0000256" key="12">
    <source>
        <dbReference type="ARBA" id="ARBA00023235"/>
    </source>
</evidence>
<keyword evidence="3 15" id="KW-0547">Nucleotide-binding</keyword>
<feature type="binding site" evidence="15">
    <location>
        <position position="1087"/>
    </location>
    <ligand>
        <name>Mg(2+)</name>
        <dbReference type="ChEBI" id="CHEBI:18420"/>
    </ligand>
</feature>
<comment type="domain">
    <text evidence="15">The C-terminal domain has nuclease activity and interacts with RecD. It interacts with RecA, facilitating its loading onto ssDNA.</text>
</comment>
<organism evidence="19 20">
    <name type="scientific">Pseudoalteromonas porphyrae</name>
    <dbReference type="NCBI Taxonomy" id="187330"/>
    <lineage>
        <taxon>Bacteria</taxon>
        <taxon>Pseudomonadati</taxon>
        <taxon>Pseudomonadota</taxon>
        <taxon>Gammaproteobacteria</taxon>
        <taxon>Alteromonadales</taxon>
        <taxon>Pseudoalteromonadaceae</taxon>
        <taxon>Pseudoalteromonas</taxon>
    </lineage>
</organism>
<name>A0A0N1MWB7_9GAMM</name>
<keyword evidence="10 15" id="KW-0238">DNA-binding</keyword>